<dbReference type="InterPro" id="IPR011042">
    <property type="entry name" value="6-blade_b-propeller_TolB-like"/>
</dbReference>
<keyword evidence="3" id="KW-0862">Zinc</keyword>
<dbReference type="Gene3D" id="2.120.10.30">
    <property type="entry name" value="TolB, C-terminal domain"/>
    <property type="match status" value="1"/>
</dbReference>
<dbReference type="PROSITE" id="PS00518">
    <property type="entry name" value="ZF_RING_1"/>
    <property type="match status" value="1"/>
</dbReference>
<comment type="caution">
    <text evidence="6">The sequence shown here is derived from an EMBL/GenBank/DDBJ whole genome shotgun (WGS) entry which is preliminary data.</text>
</comment>
<dbReference type="PANTHER" id="PTHR25462">
    <property type="entry name" value="BONUS, ISOFORM C-RELATED"/>
    <property type="match status" value="1"/>
</dbReference>
<proteinExistence type="predicted"/>
<dbReference type="SMART" id="SM00184">
    <property type="entry name" value="RING"/>
    <property type="match status" value="1"/>
</dbReference>
<protein>
    <recommendedName>
        <fullName evidence="5">RING-type domain-containing protein</fullName>
    </recommendedName>
</protein>
<gene>
    <name evidence="6" type="ORF">FSP39_000355</name>
</gene>
<dbReference type="InterPro" id="IPR017907">
    <property type="entry name" value="Znf_RING_CS"/>
</dbReference>
<dbReference type="InterPro" id="IPR047153">
    <property type="entry name" value="TRIM45/56/19-like"/>
</dbReference>
<keyword evidence="1" id="KW-0479">Metal-binding</keyword>
<reference evidence="6" key="1">
    <citation type="submission" date="2019-08" db="EMBL/GenBank/DDBJ databases">
        <title>The improved chromosome-level genome for the pearl oyster Pinctada fucata martensii using PacBio sequencing and Hi-C.</title>
        <authorList>
            <person name="Zheng Z."/>
        </authorList>
    </citation>
    <scope>NUCLEOTIDE SEQUENCE</scope>
    <source>
        <strain evidence="6">ZZ-2019</strain>
        <tissue evidence="6">Adductor muscle</tissue>
    </source>
</reference>
<dbReference type="InterPro" id="IPR027370">
    <property type="entry name" value="Znf-RING_euk"/>
</dbReference>
<evidence type="ECO:0000313" key="6">
    <source>
        <dbReference type="EMBL" id="KAK3087015.1"/>
    </source>
</evidence>
<accession>A0AA89BTQ0</accession>
<dbReference type="Pfam" id="PF13445">
    <property type="entry name" value="zf-RING_UBOX"/>
    <property type="match status" value="1"/>
</dbReference>
<name>A0AA89BTQ0_PINIB</name>
<keyword evidence="7" id="KW-1185">Reference proteome</keyword>
<dbReference type="AlphaFoldDB" id="A0AA89BTQ0"/>
<evidence type="ECO:0000259" key="5">
    <source>
        <dbReference type="PROSITE" id="PS50089"/>
    </source>
</evidence>
<dbReference type="GO" id="GO:0008270">
    <property type="term" value="F:zinc ion binding"/>
    <property type="evidence" value="ECO:0007669"/>
    <property type="project" value="UniProtKB-KW"/>
</dbReference>
<evidence type="ECO:0000256" key="2">
    <source>
        <dbReference type="ARBA" id="ARBA00022771"/>
    </source>
</evidence>
<evidence type="ECO:0000256" key="4">
    <source>
        <dbReference type="PROSITE-ProRule" id="PRU00175"/>
    </source>
</evidence>
<feature type="domain" description="RING-type" evidence="5">
    <location>
        <begin position="7"/>
        <end position="50"/>
    </location>
</feature>
<dbReference type="PROSITE" id="PS50089">
    <property type="entry name" value="ZF_RING_2"/>
    <property type="match status" value="1"/>
</dbReference>
<evidence type="ECO:0000256" key="3">
    <source>
        <dbReference type="ARBA" id="ARBA00022833"/>
    </source>
</evidence>
<dbReference type="Proteomes" id="UP001186944">
    <property type="component" value="Unassembled WGS sequence"/>
</dbReference>
<organism evidence="6 7">
    <name type="scientific">Pinctada imbricata</name>
    <name type="common">Atlantic pearl-oyster</name>
    <name type="synonym">Pinctada martensii</name>
    <dbReference type="NCBI Taxonomy" id="66713"/>
    <lineage>
        <taxon>Eukaryota</taxon>
        <taxon>Metazoa</taxon>
        <taxon>Spiralia</taxon>
        <taxon>Lophotrochozoa</taxon>
        <taxon>Mollusca</taxon>
        <taxon>Bivalvia</taxon>
        <taxon>Autobranchia</taxon>
        <taxon>Pteriomorphia</taxon>
        <taxon>Pterioida</taxon>
        <taxon>Pterioidea</taxon>
        <taxon>Pteriidae</taxon>
        <taxon>Pinctada</taxon>
    </lineage>
</organism>
<dbReference type="SUPFAM" id="SSF57850">
    <property type="entry name" value="RING/U-box"/>
    <property type="match status" value="1"/>
</dbReference>
<dbReference type="InterPro" id="IPR013083">
    <property type="entry name" value="Znf_RING/FYVE/PHD"/>
</dbReference>
<sequence length="456" mass="50514">MADNSSCPVCQDSFERPKLLQCGHTFCCKCIDISLESSRRTDEIRCPLCRKVTMCPKRKGESLMDNYFVTDHKKMTRIGTCAECTDIAQKSECEKCLTALCENCISLHMKNKCGGLNTLTQCDEHQNGVDEGFDDVNLEGQLISDHIQTKFYFDLAGKIVIPPEFSNGRLDGNLSINLSTIQCLPGGKVMVVPNGERFVLIYNSKGEEILRHALYINVIGITIGINGSPILIQNCENGVYEYSYGPINRIFGTQLHIPRAISSLNNGRLVTVGVKLEHSSNGFVERSNAALCIFEYHGQLVREVSEVNGEHLISDLTSICVNMKDNDIYVGDIKKKQILHFAEDGSYVAFFMKTDIPDMELGEAVTSAEVNYRTLFPLSLAYSQVNDLLFASYNNPIGNGIYVLSPNLTLVGLFYSIHDLGIPAGLSCDEEGSLYVGGGTDGIIRIFRLSQFKNKI</sequence>
<keyword evidence="2 4" id="KW-0863">Zinc-finger</keyword>
<dbReference type="Gene3D" id="3.30.40.10">
    <property type="entry name" value="Zinc/RING finger domain, C3HC4 (zinc finger)"/>
    <property type="match status" value="1"/>
</dbReference>
<dbReference type="SUPFAM" id="SSF101898">
    <property type="entry name" value="NHL repeat"/>
    <property type="match status" value="1"/>
</dbReference>
<evidence type="ECO:0000313" key="7">
    <source>
        <dbReference type="Proteomes" id="UP001186944"/>
    </source>
</evidence>
<dbReference type="GO" id="GO:0061630">
    <property type="term" value="F:ubiquitin protein ligase activity"/>
    <property type="evidence" value="ECO:0007669"/>
    <property type="project" value="TreeGrafter"/>
</dbReference>
<dbReference type="PANTHER" id="PTHR25462:SF296">
    <property type="entry name" value="MEIOTIC P26, ISOFORM F"/>
    <property type="match status" value="1"/>
</dbReference>
<dbReference type="InterPro" id="IPR001841">
    <property type="entry name" value="Znf_RING"/>
</dbReference>
<dbReference type="EMBL" id="VSWD01000011">
    <property type="protein sequence ID" value="KAK3087015.1"/>
    <property type="molecule type" value="Genomic_DNA"/>
</dbReference>
<evidence type="ECO:0000256" key="1">
    <source>
        <dbReference type="ARBA" id="ARBA00022723"/>
    </source>
</evidence>